<dbReference type="EMBL" id="CAIIXF020000010">
    <property type="protein sequence ID" value="CAH1796643.1"/>
    <property type="molecule type" value="Genomic_DNA"/>
</dbReference>
<protein>
    <recommendedName>
        <fullName evidence="12">Fucosyltransferase</fullName>
        <ecNumber evidence="12">2.4.1.-</ecNumber>
    </recommendedName>
</protein>
<dbReference type="Gene3D" id="3.40.50.11660">
    <property type="entry name" value="Glycosyl transferase family 10, C-terminal domain"/>
    <property type="match status" value="1"/>
</dbReference>
<accession>A0A8S4PYF8</accession>
<evidence type="ECO:0000256" key="7">
    <source>
        <dbReference type="ARBA" id="ARBA00022968"/>
    </source>
</evidence>
<evidence type="ECO:0000256" key="2">
    <source>
        <dbReference type="ARBA" id="ARBA00004922"/>
    </source>
</evidence>
<dbReference type="Proteomes" id="UP000749559">
    <property type="component" value="Unassembled WGS sequence"/>
</dbReference>
<dbReference type="GO" id="GO:0008417">
    <property type="term" value="F:fucosyltransferase activity"/>
    <property type="evidence" value="ECO:0007669"/>
    <property type="project" value="InterPro"/>
</dbReference>
<proteinExistence type="inferred from homology"/>
<evidence type="ECO:0000256" key="6">
    <source>
        <dbReference type="ARBA" id="ARBA00022692"/>
    </source>
</evidence>
<dbReference type="InterPro" id="IPR038577">
    <property type="entry name" value="GT10-like_C_sf"/>
</dbReference>
<sequence>IIYNAYMMRINGNITKERSHNFVKQNGNTFKNVKIKGYFRFSIFIPNSAWFLRAFRRKLRFKFLLAGCIVLFLLYGVIFASIIENIEDQHQFSERPISPFCTIYPVKKQNIPPKPKIIKILVWTHMPNKHLSNEYMLGCPQKNCRFVAESDALLSKLGAKFISPVDKFKLNLKLLQRANAVVFHALSREFKIGAIPPIRPYWQKWLFTTVEAPRYDFHKHAKYAKWNHLINLTVTVRSDASKQLRYGYYKMLENEKIFKLPSYSNRTLPIAWVASHCTTESRREQFVRKLKEHIPVDSYGRCGTITCPENCFDHIENNYKFYLALENSDCPDYITEKSWKNSFSRNLIPIVRGSLNGYARYLPPGSFIHTDSFPSIKHLADYLWKVFNNQTLYESYFKWKDRYEVVTRNIYSDACTICTLLHDTWDVKQSWEIDGWWSPHQCKNNHTDFLS</sequence>
<feature type="domain" description="Fucosyltransferase C-terminal" evidence="13">
    <location>
        <begin position="265"/>
        <end position="426"/>
    </location>
</feature>
<organism evidence="15 16">
    <name type="scientific">Owenia fusiformis</name>
    <name type="common">Polychaete worm</name>
    <dbReference type="NCBI Taxonomy" id="6347"/>
    <lineage>
        <taxon>Eukaryota</taxon>
        <taxon>Metazoa</taxon>
        <taxon>Spiralia</taxon>
        <taxon>Lophotrochozoa</taxon>
        <taxon>Annelida</taxon>
        <taxon>Polychaeta</taxon>
        <taxon>Sedentaria</taxon>
        <taxon>Canalipalpata</taxon>
        <taxon>Sabellida</taxon>
        <taxon>Oweniida</taxon>
        <taxon>Oweniidae</taxon>
        <taxon>Owenia</taxon>
    </lineage>
</organism>
<dbReference type="SUPFAM" id="SSF53756">
    <property type="entry name" value="UDP-Glycosyltransferase/glycogen phosphorylase"/>
    <property type="match status" value="1"/>
</dbReference>
<evidence type="ECO:0000313" key="16">
    <source>
        <dbReference type="Proteomes" id="UP000749559"/>
    </source>
</evidence>
<dbReference type="GO" id="GO:0032580">
    <property type="term" value="C:Golgi cisterna membrane"/>
    <property type="evidence" value="ECO:0007669"/>
    <property type="project" value="UniProtKB-SubCell"/>
</dbReference>
<dbReference type="GO" id="GO:0000139">
    <property type="term" value="C:Golgi membrane"/>
    <property type="evidence" value="ECO:0007669"/>
    <property type="project" value="UniProtKB-SubCell"/>
</dbReference>
<keyword evidence="8 12" id="KW-1133">Transmembrane helix</keyword>
<dbReference type="PANTHER" id="PTHR48438:SF1">
    <property type="entry name" value="ALPHA-(1,3)-FUCOSYLTRANSFERASE C-RELATED"/>
    <property type="match status" value="1"/>
</dbReference>
<dbReference type="Pfam" id="PF00852">
    <property type="entry name" value="Glyco_transf_10"/>
    <property type="match status" value="1"/>
</dbReference>
<keyword evidence="5 12" id="KW-0808">Transferase</keyword>
<dbReference type="EC" id="2.4.1.-" evidence="12"/>
<dbReference type="OrthoDB" id="427096at2759"/>
<dbReference type="Pfam" id="PF17039">
    <property type="entry name" value="Glyco_tran_10_N"/>
    <property type="match status" value="1"/>
</dbReference>
<evidence type="ECO:0000256" key="5">
    <source>
        <dbReference type="ARBA" id="ARBA00022679"/>
    </source>
</evidence>
<evidence type="ECO:0000256" key="11">
    <source>
        <dbReference type="ARBA" id="ARBA00023180"/>
    </source>
</evidence>
<evidence type="ECO:0000313" key="15">
    <source>
        <dbReference type="EMBL" id="CAH1796643.1"/>
    </source>
</evidence>
<evidence type="ECO:0000256" key="3">
    <source>
        <dbReference type="ARBA" id="ARBA00008919"/>
    </source>
</evidence>
<comment type="subcellular location">
    <subcellularLocation>
        <location evidence="1">Golgi apparatus membrane</location>
        <topology evidence="1">Single-pass type II membrane protein</topology>
    </subcellularLocation>
    <subcellularLocation>
        <location evidence="12">Golgi apparatus</location>
        <location evidence="12">Golgi stack membrane</location>
        <topology evidence="12">Single-pass type II membrane protein</topology>
    </subcellularLocation>
</comment>
<dbReference type="InterPro" id="IPR055270">
    <property type="entry name" value="Glyco_tran_10_C"/>
</dbReference>
<feature type="non-terminal residue" evidence="15">
    <location>
        <position position="451"/>
    </location>
</feature>
<evidence type="ECO:0000259" key="14">
    <source>
        <dbReference type="Pfam" id="PF17039"/>
    </source>
</evidence>
<comment type="caution">
    <text evidence="15">The sequence shown here is derived from an EMBL/GenBank/DDBJ whole genome shotgun (WGS) entry which is preliminary data.</text>
</comment>
<dbReference type="InterPro" id="IPR001503">
    <property type="entry name" value="Glyco_trans_10"/>
</dbReference>
<comment type="similarity">
    <text evidence="3 12">Belongs to the glycosyltransferase 10 family.</text>
</comment>
<dbReference type="AlphaFoldDB" id="A0A8S4PYF8"/>
<keyword evidence="4 12" id="KW-0328">Glycosyltransferase</keyword>
<evidence type="ECO:0000256" key="9">
    <source>
        <dbReference type="ARBA" id="ARBA00023034"/>
    </source>
</evidence>
<name>A0A8S4PYF8_OWEFU</name>
<comment type="pathway">
    <text evidence="2">Protein modification; protein glycosylation.</text>
</comment>
<gene>
    <name evidence="15" type="ORF">OFUS_LOCUS21032</name>
</gene>
<reference evidence="15" key="1">
    <citation type="submission" date="2022-03" db="EMBL/GenBank/DDBJ databases">
        <authorList>
            <person name="Martin C."/>
        </authorList>
    </citation>
    <scope>NUCLEOTIDE SEQUENCE</scope>
</reference>
<dbReference type="PANTHER" id="PTHR48438">
    <property type="entry name" value="ALPHA-(1,3)-FUCOSYLTRANSFERASE C-RELATED"/>
    <property type="match status" value="1"/>
</dbReference>
<keyword evidence="16" id="KW-1185">Reference proteome</keyword>
<dbReference type="InterPro" id="IPR031481">
    <property type="entry name" value="Glyco_tran_10_N"/>
</dbReference>
<feature type="domain" description="Fucosyltransferase N-terminal" evidence="14">
    <location>
        <begin position="172"/>
        <end position="247"/>
    </location>
</feature>
<dbReference type="FunFam" id="3.40.50.11660:FF:000002">
    <property type="entry name" value="Alpha-(1,3)-fucosyltransferase"/>
    <property type="match status" value="1"/>
</dbReference>
<keyword evidence="9 12" id="KW-0333">Golgi apparatus</keyword>
<keyword evidence="11" id="KW-0325">Glycoprotein</keyword>
<evidence type="ECO:0000256" key="12">
    <source>
        <dbReference type="RuleBase" id="RU003832"/>
    </source>
</evidence>
<evidence type="ECO:0000256" key="10">
    <source>
        <dbReference type="ARBA" id="ARBA00023136"/>
    </source>
</evidence>
<keyword evidence="10 12" id="KW-0472">Membrane</keyword>
<evidence type="ECO:0000256" key="1">
    <source>
        <dbReference type="ARBA" id="ARBA00004323"/>
    </source>
</evidence>
<keyword evidence="7" id="KW-0735">Signal-anchor</keyword>
<evidence type="ECO:0000256" key="4">
    <source>
        <dbReference type="ARBA" id="ARBA00022676"/>
    </source>
</evidence>
<evidence type="ECO:0000259" key="13">
    <source>
        <dbReference type="Pfam" id="PF00852"/>
    </source>
</evidence>
<keyword evidence="6 12" id="KW-0812">Transmembrane</keyword>
<feature type="transmembrane region" description="Helical" evidence="12">
    <location>
        <begin position="63"/>
        <end position="83"/>
    </location>
</feature>
<evidence type="ECO:0000256" key="8">
    <source>
        <dbReference type="ARBA" id="ARBA00022989"/>
    </source>
</evidence>